<keyword evidence="2" id="KW-0813">Transport</keyword>
<proteinExistence type="predicted"/>
<comment type="caution">
    <text evidence="8">The sequence shown here is derived from an EMBL/GenBank/DDBJ whole genome shotgun (WGS) entry which is preliminary data.</text>
</comment>
<accession>A0A9W9WQR7</accession>
<dbReference type="GO" id="GO:0005886">
    <property type="term" value="C:plasma membrane"/>
    <property type="evidence" value="ECO:0007669"/>
    <property type="project" value="UniProtKB-SubCell"/>
</dbReference>
<keyword evidence="5 7" id="KW-1133">Transmembrane helix</keyword>
<keyword evidence="3" id="KW-1003">Cell membrane</keyword>
<dbReference type="Proteomes" id="UP001148312">
    <property type="component" value="Unassembled WGS sequence"/>
</dbReference>
<name>A0A9W9WQR7_9EURO</name>
<dbReference type="EMBL" id="JAPWDQ010000013">
    <property type="protein sequence ID" value="KAJ5471913.1"/>
    <property type="molecule type" value="Genomic_DNA"/>
</dbReference>
<evidence type="ECO:0000256" key="6">
    <source>
        <dbReference type="ARBA" id="ARBA00023136"/>
    </source>
</evidence>
<dbReference type="GeneID" id="81628327"/>
<keyword evidence="4 7" id="KW-0812">Transmembrane</keyword>
<feature type="transmembrane region" description="Helical" evidence="7">
    <location>
        <begin position="80"/>
        <end position="103"/>
    </location>
</feature>
<dbReference type="PANTHER" id="PTHR43549:SF2">
    <property type="entry name" value="MULTIDRUG RESISTANCE PROTEIN NORM-RELATED"/>
    <property type="match status" value="1"/>
</dbReference>
<dbReference type="PANTHER" id="PTHR43549">
    <property type="entry name" value="MULTIDRUG RESISTANCE PROTEIN YPNP-RELATED"/>
    <property type="match status" value="1"/>
</dbReference>
<evidence type="ECO:0000256" key="4">
    <source>
        <dbReference type="ARBA" id="ARBA00022692"/>
    </source>
</evidence>
<feature type="transmembrane region" description="Helical" evidence="7">
    <location>
        <begin position="410"/>
        <end position="427"/>
    </location>
</feature>
<feature type="transmembrane region" description="Helical" evidence="7">
    <location>
        <begin position="434"/>
        <end position="457"/>
    </location>
</feature>
<sequence>MERQATSAKGPSASTQIPDASGSGSLVGYFRLARGHLSRQTYWGSFIFNIGAFVLPALYSTLSKLWVAEIDSSQVVTTDVYTYIGVIVEVLNEGFPRSAWLLIGDNATRSMRSRLDLTCTMIAATAVQGFVVMVIFLIHPQSLASAFVPAKVRQSSMTYIRLSSVQFFTSAVEAALSSSTRALDNPDVPLVISSSKFMINILLDLLIISRFRVGHSTPTVIHQAIIRLACDCLSALAGLSNFVLIIARRKIDASDRCHFYVSISALKILLRPSIYTFMESAIRNAIYLWIVHEIVQLGETYATAWGVFNTIRWGLIMVPVQALETSTLAFVGHNWAFFRASKEAQYPKASRKEVLGILRPALMSCLVGLVYEVVLFASLSVQGVQSFAYYLSGSRTVAKTTQEMWKVVDWTYIFYGLSYQLAAVLLATSPRWYLYQALGSNIFWMLPWAIFITKISLPQSSSWTYYAIIFGGANVFDFFDVSLITMAWLYRLVKGKVKITPAASSGDPEVGQGNE</sequence>
<keyword evidence="9" id="KW-1185">Reference proteome</keyword>
<evidence type="ECO:0000313" key="8">
    <source>
        <dbReference type="EMBL" id="KAJ5471913.1"/>
    </source>
</evidence>
<evidence type="ECO:0000256" key="2">
    <source>
        <dbReference type="ARBA" id="ARBA00022448"/>
    </source>
</evidence>
<feature type="transmembrane region" description="Helical" evidence="7">
    <location>
        <begin position="220"/>
        <end position="246"/>
    </location>
</feature>
<evidence type="ECO:0000256" key="7">
    <source>
        <dbReference type="SAM" id="Phobius"/>
    </source>
</evidence>
<evidence type="ECO:0000256" key="1">
    <source>
        <dbReference type="ARBA" id="ARBA00004651"/>
    </source>
</evidence>
<dbReference type="InterPro" id="IPR052031">
    <property type="entry name" value="Membrane_Transporter-Flippase"/>
</dbReference>
<evidence type="ECO:0000313" key="9">
    <source>
        <dbReference type="Proteomes" id="UP001148312"/>
    </source>
</evidence>
<gene>
    <name evidence="8" type="ORF">N7539_008482</name>
</gene>
<evidence type="ECO:0000256" key="3">
    <source>
        <dbReference type="ARBA" id="ARBA00022475"/>
    </source>
</evidence>
<evidence type="ECO:0000256" key="5">
    <source>
        <dbReference type="ARBA" id="ARBA00022989"/>
    </source>
</evidence>
<reference evidence="8" key="1">
    <citation type="submission" date="2022-12" db="EMBL/GenBank/DDBJ databases">
        <authorList>
            <person name="Petersen C."/>
        </authorList>
    </citation>
    <scope>NUCLEOTIDE SEQUENCE</scope>
    <source>
        <strain evidence="8">IBT 30728</strain>
    </source>
</reference>
<reference evidence="8" key="2">
    <citation type="journal article" date="2023" name="IMA Fungus">
        <title>Comparative genomic study of the Penicillium genus elucidates a diverse pangenome and 15 lateral gene transfer events.</title>
        <authorList>
            <person name="Petersen C."/>
            <person name="Sorensen T."/>
            <person name="Nielsen M.R."/>
            <person name="Sondergaard T.E."/>
            <person name="Sorensen J.L."/>
            <person name="Fitzpatrick D.A."/>
            <person name="Frisvad J.C."/>
            <person name="Nielsen K.L."/>
        </authorList>
    </citation>
    <scope>NUCLEOTIDE SEQUENCE</scope>
    <source>
        <strain evidence="8">IBT 30728</strain>
    </source>
</reference>
<comment type="subcellular location">
    <subcellularLocation>
        <location evidence="1">Cell membrane</location>
        <topology evidence="1">Multi-pass membrane protein</topology>
    </subcellularLocation>
</comment>
<feature type="transmembrane region" description="Helical" evidence="7">
    <location>
        <begin position="41"/>
        <end position="60"/>
    </location>
</feature>
<keyword evidence="6 7" id="KW-0472">Membrane</keyword>
<dbReference type="RefSeq" id="XP_056786459.1">
    <property type="nucleotide sequence ID" value="XM_056938077.1"/>
</dbReference>
<protein>
    <submittedName>
        <fullName evidence="8">Uncharacterized protein</fullName>
    </submittedName>
</protein>
<dbReference type="AlphaFoldDB" id="A0A9W9WQR7"/>
<feature type="transmembrane region" description="Helical" evidence="7">
    <location>
        <begin position="115"/>
        <end position="138"/>
    </location>
</feature>
<organism evidence="8 9">
    <name type="scientific">Penicillium diatomitis</name>
    <dbReference type="NCBI Taxonomy" id="2819901"/>
    <lineage>
        <taxon>Eukaryota</taxon>
        <taxon>Fungi</taxon>
        <taxon>Dikarya</taxon>
        <taxon>Ascomycota</taxon>
        <taxon>Pezizomycotina</taxon>
        <taxon>Eurotiomycetes</taxon>
        <taxon>Eurotiomycetidae</taxon>
        <taxon>Eurotiales</taxon>
        <taxon>Aspergillaceae</taxon>
        <taxon>Penicillium</taxon>
    </lineage>
</organism>
<feature type="transmembrane region" description="Helical" evidence="7">
    <location>
        <begin position="361"/>
        <end position="390"/>
    </location>
</feature>
<feature type="transmembrane region" description="Helical" evidence="7">
    <location>
        <begin position="463"/>
        <end position="490"/>
    </location>
</feature>